<dbReference type="Gene3D" id="3.30.565.10">
    <property type="entry name" value="Histidine kinase-like ATPase, C-terminal domain"/>
    <property type="match status" value="1"/>
</dbReference>
<dbReference type="SUPFAM" id="SSF55874">
    <property type="entry name" value="ATPase domain of HSP90 chaperone/DNA topoisomerase II/histidine kinase"/>
    <property type="match status" value="1"/>
</dbReference>
<evidence type="ECO:0000256" key="9">
    <source>
        <dbReference type="ARBA" id="ARBA00022777"/>
    </source>
</evidence>
<gene>
    <name evidence="17" type="ORF">CEY16_06490</name>
</gene>
<keyword evidence="12" id="KW-0411">Iron-sulfur</keyword>
<dbReference type="InterPro" id="IPR003018">
    <property type="entry name" value="GAF"/>
</dbReference>
<accession>A0A2I0QTB2</accession>
<dbReference type="GO" id="GO:0000155">
    <property type="term" value="F:phosphorelay sensor kinase activity"/>
    <property type="evidence" value="ECO:0007669"/>
    <property type="project" value="InterPro"/>
</dbReference>
<evidence type="ECO:0000256" key="8">
    <source>
        <dbReference type="ARBA" id="ARBA00022679"/>
    </source>
</evidence>
<evidence type="ECO:0000259" key="16">
    <source>
        <dbReference type="SMART" id="SM00387"/>
    </source>
</evidence>
<keyword evidence="9 17" id="KW-0418">Kinase</keyword>
<evidence type="ECO:0000256" key="7">
    <source>
        <dbReference type="ARBA" id="ARBA00022490"/>
    </source>
</evidence>
<dbReference type="SMART" id="SM00065">
    <property type="entry name" value="GAF"/>
    <property type="match status" value="1"/>
</dbReference>
<evidence type="ECO:0000256" key="4">
    <source>
        <dbReference type="ARBA" id="ARBA00012438"/>
    </source>
</evidence>
<sequence>MDRNEELYLIKSIAEMLNRETSMKSMLQQVLNQVLELTNLHTGWIFLFDEQAGFELAAFSNLPPALDYQDRKYMCDGKCRCINRYQSGMLKKATNIINCERIEKAINEKRGETEGITHHASIPIQSGDTIYGLLNVASPYKENFNEDELYILELIALQIGTACERIRLSEHEQSMHILEERNRLARDLHDSVNQHLFSIMYTAKGTTKATENEEVLSSLEEIYQSSKESLAEMKDLIWQLRTDNIEEGLSNRFENYAKRLRIPITCEIRVQDLPSNVETTFWKIGQEALNNISKHSDATETNVIIDQSDRNSYTLEVIDNGRGFDLNEVSGQGMGLTSMQERAKLVGGECRITSINKKGTTVSVEIPMKEGKANE</sequence>
<proteinExistence type="predicted"/>
<dbReference type="SMART" id="SM00387">
    <property type="entry name" value="HATPase_c"/>
    <property type="match status" value="1"/>
</dbReference>
<keyword evidence="6" id="KW-0004">4Fe-4S</keyword>
<dbReference type="EC" id="2.7.13.3" evidence="4"/>
<keyword evidence="6" id="KW-0479">Metal-binding</keyword>
<evidence type="ECO:0000256" key="1">
    <source>
        <dbReference type="ARBA" id="ARBA00000085"/>
    </source>
</evidence>
<comment type="caution">
    <text evidence="17">The sequence shown here is derived from an EMBL/GenBank/DDBJ whole genome shotgun (WGS) entry which is preliminary data.</text>
</comment>
<keyword evidence="18" id="KW-1185">Reference proteome</keyword>
<protein>
    <recommendedName>
        <fullName evidence="5">Oxygen sensor histidine kinase NreB</fullName>
        <ecNumber evidence="4">2.7.13.3</ecNumber>
    </recommendedName>
    <alternativeName>
        <fullName evidence="14">Nitrogen regulation protein B</fullName>
    </alternativeName>
</protein>
<evidence type="ECO:0000256" key="13">
    <source>
        <dbReference type="ARBA" id="ARBA00024827"/>
    </source>
</evidence>
<dbReference type="PANTHER" id="PTHR24421">
    <property type="entry name" value="NITRATE/NITRITE SENSOR PROTEIN NARX-RELATED"/>
    <property type="match status" value="1"/>
</dbReference>
<dbReference type="Pfam" id="PF07730">
    <property type="entry name" value="HisKA_3"/>
    <property type="match status" value="1"/>
</dbReference>
<evidence type="ECO:0000259" key="15">
    <source>
        <dbReference type="SMART" id="SM00065"/>
    </source>
</evidence>
<reference evidence="17 18" key="1">
    <citation type="submission" date="2017-06" db="EMBL/GenBank/DDBJ databases">
        <title>the draft geome sequence of Illustriluteabacillus marina B3227.</title>
        <authorList>
            <person name="He R.-H."/>
            <person name="Du Z.-J."/>
        </authorList>
    </citation>
    <scope>NUCLEOTIDE SEQUENCE [LARGE SCALE GENOMIC DNA]</scope>
    <source>
        <strain evidence="17 18">B3227</strain>
    </source>
</reference>
<comment type="subcellular location">
    <subcellularLocation>
        <location evidence="3">Cytoplasm</location>
    </subcellularLocation>
</comment>
<evidence type="ECO:0000256" key="14">
    <source>
        <dbReference type="ARBA" id="ARBA00030800"/>
    </source>
</evidence>
<dbReference type="PRINTS" id="PR00344">
    <property type="entry name" value="BCTRLSENSOR"/>
</dbReference>
<keyword evidence="7" id="KW-0963">Cytoplasm</keyword>
<dbReference type="Gene3D" id="1.20.5.1930">
    <property type="match status" value="1"/>
</dbReference>
<dbReference type="PANTHER" id="PTHR24421:SF40">
    <property type="entry name" value="SENSOR HISTIDINE KINASE YHCY"/>
    <property type="match status" value="1"/>
</dbReference>
<dbReference type="GO" id="GO:0051539">
    <property type="term" value="F:4 iron, 4 sulfur cluster binding"/>
    <property type="evidence" value="ECO:0007669"/>
    <property type="project" value="UniProtKB-KW"/>
</dbReference>
<dbReference type="CDD" id="cd16917">
    <property type="entry name" value="HATPase_UhpB-NarQ-NarX-like"/>
    <property type="match status" value="1"/>
</dbReference>
<dbReference type="InterPro" id="IPR050482">
    <property type="entry name" value="Sensor_HK_TwoCompSys"/>
</dbReference>
<dbReference type="InterPro" id="IPR003594">
    <property type="entry name" value="HATPase_dom"/>
</dbReference>
<organism evidence="17 18">
    <name type="scientific">Halalkalibacillus sediminis</name>
    <dbReference type="NCBI Taxonomy" id="2018042"/>
    <lineage>
        <taxon>Bacteria</taxon>
        <taxon>Bacillati</taxon>
        <taxon>Bacillota</taxon>
        <taxon>Bacilli</taxon>
        <taxon>Bacillales</taxon>
        <taxon>Bacillaceae</taxon>
        <taxon>Halalkalibacillus</taxon>
    </lineage>
</organism>
<evidence type="ECO:0000256" key="5">
    <source>
        <dbReference type="ARBA" id="ARBA00017322"/>
    </source>
</evidence>
<dbReference type="InterPro" id="IPR011712">
    <property type="entry name" value="Sig_transdc_His_kin_sub3_dim/P"/>
</dbReference>
<dbReference type="Gene3D" id="3.30.450.40">
    <property type="match status" value="1"/>
</dbReference>
<dbReference type="Pfam" id="PF13185">
    <property type="entry name" value="GAF_2"/>
    <property type="match status" value="1"/>
</dbReference>
<comment type="catalytic activity">
    <reaction evidence="1">
        <text>ATP + protein L-histidine = ADP + protein N-phospho-L-histidine.</text>
        <dbReference type="EC" id="2.7.13.3"/>
    </reaction>
</comment>
<comment type="cofactor">
    <cofactor evidence="2">
        <name>[4Fe-4S] cluster</name>
        <dbReference type="ChEBI" id="CHEBI:49883"/>
    </cofactor>
</comment>
<name>A0A2I0QTB2_9BACI</name>
<evidence type="ECO:0000313" key="18">
    <source>
        <dbReference type="Proteomes" id="UP000243524"/>
    </source>
</evidence>
<keyword evidence="10" id="KW-0408">Iron</keyword>
<evidence type="ECO:0000313" key="17">
    <source>
        <dbReference type="EMBL" id="PKR77582.1"/>
    </source>
</evidence>
<feature type="domain" description="Histidine kinase/HSP90-like ATPase" evidence="16">
    <location>
        <begin position="276"/>
        <end position="370"/>
    </location>
</feature>
<comment type="function">
    <text evidence="13">Member of the two-component regulatory system NreB/NreC involved in the control of dissimilatory nitrate/nitrite reduction in response to oxygen. NreB functions as a direct oxygen sensor histidine kinase which is autophosphorylated, in the absence of oxygen, probably at the conserved histidine residue, and transfers its phosphate group probably to a conserved aspartate residue of NreC. NreB/NreC activates the expression of the nitrate (narGHJI) and nitrite (nir) reductase operons, as well as the putative nitrate transporter gene narT.</text>
</comment>
<dbReference type="GO" id="GO:0046983">
    <property type="term" value="F:protein dimerization activity"/>
    <property type="evidence" value="ECO:0007669"/>
    <property type="project" value="InterPro"/>
</dbReference>
<evidence type="ECO:0000256" key="3">
    <source>
        <dbReference type="ARBA" id="ARBA00004496"/>
    </source>
</evidence>
<dbReference type="SUPFAM" id="SSF55781">
    <property type="entry name" value="GAF domain-like"/>
    <property type="match status" value="1"/>
</dbReference>
<evidence type="ECO:0000256" key="10">
    <source>
        <dbReference type="ARBA" id="ARBA00023004"/>
    </source>
</evidence>
<dbReference type="AlphaFoldDB" id="A0A2I0QTB2"/>
<dbReference type="InterPro" id="IPR004358">
    <property type="entry name" value="Sig_transdc_His_kin-like_C"/>
</dbReference>
<evidence type="ECO:0000256" key="6">
    <source>
        <dbReference type="ARBA" id="ARBA00022485"/>
    </source>
</evidence>
<dbReference type="InterPro" id="IPR036890">
    <property type="entry name" value="HATPase_C_sf"/>
</dbReference>
<dbReference type="InterPro" id="IPR029016">
    <property type="entry name" value="GAF-like_dom_sf"/>
</dbReference>
<evidence type="ECO:0000256" key="2">
    <source>
        <dbReference type="ARBA" id="ARBA00001966"/>
    </source>
</evidence>
<feature type="domain" description="GAF" evidence="15">
    <location>
        <begin position="22"/>
        <end position="173"/>
    </location>
</feature>
<dbReference type="Pfam" id="PF02518">
    <property type="entry name" value="HATPase_c"/>
    <property type="match status" value="1"/>
</dbReference>
<keyword evidence="11" id="KW-0902">Two-component regulatory system</keyword>
<dbReference type="RefSeq" id="WP_101331190.1">
    <property type="nucleotide sequence ID" value="NZ_PJNH01000002.1"/>
</dbReference>
<dbReference type="EMBL" id="PJNH01000002">
    <property type="protein sequence ID" value="PKR77582.1"/>
    <property type="molecule type" value="Genomic_DNA"/>
</dbReference>
<evidence type="ECO:0000256" key="12">
    <source>
        <dbReference type="ARBA" id="ARBA00023014"/>
    </source>
</evidence>
<keyword evidence="8" id="KW-0808">Transferase</keyword>
<dbReference type="Proteomes" id="UP000243524">
    <property type="component" value="Unassembled WGS sequence"/>
</dbReference>
<evidence type="ECO:0000256" key="11">
    <source>
        <dbReference type="ARBA" id="ARBA00023012"/>
    </source>
</evidence>
<dbReference type="GO" id="GO:0016020">
    <property type="term" value="C:membrane"/>
    <property type="evidence" value="ECO:0007669"/>
    <property type="project" value="InterPro"/>
</dbReference>
<dbReference type="GO" id="GO:0005737">
    <property type="term" value="C:cytoplasm"/>
    <property type="evidence" value="ECO:0007669"/>
    <property type="project" value="UniProtKB-SubCell"/>
</dbReference>
<dbReference type="OrthoDB" id="9795828at2"/>